<comment type="function">
    <text evidence="15">Destroys radicals which are normally produced within the cells and which are toxic to biological systems. May play a role in favoring mycobacterial survival in phagocytes.</text>
</comment>
<accession>A0A064CIQ6</accession>
<evidence type="ECO:0000256" key="2">
    <source>
        <dbReference type="ARBA" id="ARBA00012682"/>
    </source>
</evidence>
<evidence type="ECO:0000256" key="17">
    <source>
        <dbReference type="RuleBase" id="RU000393"/>
    </source>
</evidence>
<evidence type="ECO:0000256" key="6">
    <source>
        <dbReference type="ARBA" id="ARBA00022729"/>
    </source>
</evidence>
<keyword evidence="8" id="KW-0049">Antioxidant</keyword>
<dbReference type="PROSITE" id="PS00332">
    <property type="entry name" value="SOD_CU_ZN_2"/>
    <property type="match status" value="1"/>
</dbReference>
<evidence type="ECO:0000256" key="14">
    <source>
        <dbReference type="ARBA" id="ARBA00023288"/>
    </source>
</evidence>
<dbReference type="PRINTS" id="PR00068">
    <property type="entry name" value="CUZNDISMTASE"/>
</dbReference>
<evidence type="ECO:0000256" key="12">
    <source>
        <dbReference type="ARBA" id="ARBA00023139"/>
    </source>
</evidence>
<sequence>MVTTVSPLRTAAAILFVAPVAVLSACSPNEPIASQPGTTPPVWTGSPAPAAAGEGTHGTSHGEDTHAAPQASASSADTLTAQIKTADGTQVAAATFEFQDGFATVTVQTTGTGKLAPGFHGLHLHSFAKCEANSVAPTGGAPGDFLSAGGHFQAGGHSGHPASGDLASLQVREDGSAMLVTTTNAFTKQDLLGGNGTAIIIHADADNFANIPPERYQQIQGGAPGPDEATMATGDAGKRVACGVVGTG</sequence>
<evidence type="ECO:0000256" key="16">
    <source>
        <dbReference type="ARBA" id="ARBA00049204"/>
    </source>
</evidence>
<keyword evidence="9 17" id="KW-0560">Oxidoreductase</keyword>
<keyword evidence="5 17" id="KW-0479">Metal-binding</keyword>
<evidence type="ECO:0000256" key="1">
    <source>
        <dbReference type="ARBA" id="ARBA00010457"/>
    </source>
</evidence>
<evidence type="ECO:0000256" key="8">
    <source>
        <dbReference type="ARBA" id="ARBA00022862"/>
    </source>
</evidence>
<dbReference type="NCBIfam" id="NF047631">
    <property type="entry name" value="SodCMycob"/>
    <property type="match status" value="1"/>
</dbReference>
<dbReference type="eggNOG" id="COG2032">
    <property type="taxonomic scope" value="Bacteria"/>
</dbReference>
<keyword evidence="6 19" id="KW-0732">Signal</keyword>
<keyword evidence="7 17" id="KW-0862">Zinc</keyword>
<gene>
    <name evidence="21" type="ORF">Y900_016285</name>
</gene>
<keyword evidence="10 17" id="KW-0186">Copper</keyword>
<dbReference type="SUPFAM" id="SSF49329">
    <property type="entry name" value="Cu,Zn superoxide dismutase-like"/>
    <property type="match status" value="1"/>
</dbReference>
<keyword evidence="22" id="KW-1185">Reference proteome</keyword>
<evidence type="ECO:0000256" key="9">
    <source>
        <dbReference type="ARBA" id="ARBA00023002"/>
    </source>
</evidence>
<keyword evidence="11" id="KW-0472">Membrane</keyword>
<dbReference type="InterPro" id="IPR001424">
    <property type="entry name" value="SOD_Cu_Zn_dom"/>
</dbReference>
<dbReference type="GO" id="GO:0005507">
    <property type="term" value="F:copper ion binding"/>
    <property type="evidence" value="ECO:0007669"/>
    <property type="project" value="InterPro"/>
</dbReference>
<dbReference type="PANTHER" id="PTHR10003">
    <property type="entry name" value="SUPEROXIDE DISMUTASE CU-ZN -RELATED"/>
    <property type="match status" value="1"/>
</dbReference>
<dbReference type="OrthoDB" id="9792957at2"/>
<evidence type="ECO:0000256" key="3">
    <source>
        <dbReference type="ARBA" id="ARBA00020928"/>
    </source>
</evidence>
<dbReference type="RefSeq" id="WP_036343099.1">
    <property type="nucleotide sequence ID" value="NZ_JALN02000001.1"/>
</dbReference>
<keyword evidence="12" id="KW-0564">Palmitate</keyword>
<dbReference type="InterPro" id="IPR024134">
    <property type="entry name" value="SOD_Cu/Zn_/chaperone"/>
</dbReference>
<keyword evidence="13" id="KW-1015">Disulfide bond</keyword>
<feature type="chain" id="PRO_5038410945" description="Superoxide dismutase [Cu-Zn]" evidence="19">
    <location>
        <begin position="25"/>
        <end position="248"/>
    </location>
</feature>
<dbReference type="GO" id="GO:0004784">
    <property type="term" value="F:superoxide dismutase activity"/>
    <property type="evidence" value="ECO:0007669"/>
    <property type="project" value="UniProtKB-EC"/>
</dbReference>
<evidence type="ECO:0000256" key="10">
    <source>
        <dbReference type="ARBA" id="ARBA00023008"/>
    </source>
</evidence>
<evidence type="ECO:0000256" key="5">
    <source>
        <dbReference type="ARBA" id="ARBA00022723"/>
    </source>
</evidence>
<evidence type="ECO:0000313" key="22">
    <source>
        <dbReference type="Proteomes" id="UP000022835"/>
    </source>
</evidence>
<keyword evidence="14" id="KW-0449">Lipoprotein</keyword>
<reference evidence="21" key="1">
    <citation type="submission" date="2014-05" db="EMBL/GenBank/DDBJ databases">
        <title>Genome sequence of Mycobacterium aromaticivorans strain JS19b1T (= DSM 45407T).</title>
        <authorList>
            <person name="Kwak Y."/>
            <person name="Park G.-S."/>
            <person name="Li Q.X."/>
            <person name="Lee S.-E."/>
            <person name="Shin J.-H."/>
        </authorList>
    </citation>
    <scope>NUCLEOTIDE SEQUENCE [LARGE SCALE GENOMIC DNA]</scope>
    <source>
        <strain evidence="21">JS19b1</strain>
    </source>
</reference>
<keyword evidence="4" id="KW-1003">Cell membrane</keyword>
<dbReference type="InterPro" id="IPR018152">
    <property type="entry name" value="SOD_Cu/Zn_BS"/>
</dbReference>
<dbReference type="EC" id="1.15.1.1" evidence="2 17"/>
<evidence type="ECO:0000256" key="13">
    <source>
        <dbReference type="ARBA" id="ARBA00023157"/>
    </source>
</evidence>
<dbReference type="AlphaFoldDB" id="A0A064CIQ6"/>
<protein>
    <recommendedName>
        <fullName evidence="3 17">Superoxide dismutase [Cu-Zn]</fullName>
        <ecNumber evidence="2 17">1.15.1.1</ecNumber>
    </recommendedName>
</protein>
<feature type="region of interest" description="Disordered" evidence="18">
    <location>
        <begin position="32"/>
        <end position="76"/>
    </location>
</feature>
<evidence type="ECO:0000256" key="4">
    <source>
        <dbReference type="ARBA" id="ARBA00022475"/>
    </source>
</evidence>
<feature type="domain" description="Superoxide dismutase copper/zinc binding" evidence="20">
    <location>
        <begin position="95"/>
        <end position="245"/>
    </location>
</feature>
<dbReference type="Gene3D" id="2.60.40.200">
    <property type="entry name" value="Superoxide dismutase, copper/zinc binding domain"/>
    <property type="match status" value="1"/>
</dbReference>
<dbReference type="Proteomes" id="UP000022835">
    <property type="component" value="Unassembled WGS sequence"/>
</dbReference>
<evidence type="ECO:0000256" key="19">
    <source>
        <dbReference type="SAM" id="SignalP"/>
    </source>
</evidence>
<evidence type="ECO:0000259" key="20">
    <source>
        <dbReference type="Pfam" id="PF00080"/>
    </source>
</evidence>
<evidence type="ECO:0000256" key="7">
    <source>
        <dbReference type="ARBA" id="ARBA00022833"/>
    </source>
</evidence>
<feature type="signal peptide" evidence="19">
    <location>
        <begin position="1"/>
        <end position="24"/>
    </location>
</feature>
<comment type="caution">
    <text evidence="21">The sequence shown here is derived from an EMBL/GenBank/DDBJ whole genome shotgun (WGS) entry which is preliminary data.</text>
</comment>
<evidence type="ECO:0000256" key="11">
    <source>
        <dbReference type="ARBA" id="ARBA00023136"/>
    </source>
</evidence>
<dbReference type="STRING" id="1440774.Y900_016285"/>
<dbReference type="InterPro" id="IPR036423">
    <property type="entry name" value="SOD-like_Cu/Zn_dom_sf"/>
</dbReference>
<organism evidence="21 22">
    <name type="scientific">Mycolicibacterium aromaticivorans JS19b1 = JCM 16368</name>
    <dbReference type="NCBI Taxonomy" id="1440774"/>
    <lineage>
        <taxon>Bacteria</taxon>
        <taxon>Bacillati</taxon>
        <taxon>Actinomycetota</taxon>
        <taxon>Actinomycetes</taxon>
        <taxon>Mycobacteriales</taxon>
        <taxon>Mycobacteriaceae</taxon>
        <taxon>Mycolicibacterium</taxon>
    </lineage>
</organism>
<evidence type="ECO:0000313" key="21">
    <source>
        <dbReference type="EMBL" id="KDF00460.1"/>
    </source>
</evidence>
<comment type="catalytic activity">
    <reaction evidence="16 17">
        <text>2 superoxide + 2 H(+) = H2O2 + O2</text>
        <dbReference type="Rhea" id="RHEA:20696"/>
        <dbReference type="ChEBI" id="CHEBI:15378"/>
        <dbReference type="ChEBI" id="CHEBI:15379"/>
        <dbReference type="ChEBI" id="CHEBI:16240"/>
        <dbReference type="ChEBI" id="CHEBI:18421"/>
        <dbReference type="EC" id="1.15.1.1"/>
    </reaction>
</comment>
<evidence type="ECO:0000256" key="15">
    <source>
        <dbReference type="ARBA" id="ARBA00024900"/>
    </source>
</evidence>
<comment type="cofactor">
    <cofactor evidence="17">
        <name>Cu cation</name>
        <dbReference type="ChEBI" id="CHEBI:23378"/>
    </cofactor>
    <text evidence="17">Binds 1 copper ion per subunit.</text>
</comment>
<proteinExistence type="inferred from homology"/>
<comment type="similarity">
    <text evidence="1 17">Belongs to the Cu-Zn superoxide dismutase family.</text>
</comment>
<dbReference type="FunFam" id="2.60.40.200:FF:000012">
    <property type="entry name" value="Superoxide dismutase [Cu-Zn]"/>
    <property type="match status" value="1"/>
</dbReference>
<name>A0A064CIQ6_9MYCO</name>
<dbReference type="Pfam" id="PF00080">
    <property type="entry name" value="Sod_Cu"/>
    <property type="match status" value="1"/>
</dbReference>
<comment type="cofactor">
    <cofactor evidence="17">
        <name>Zn(2+)</name>
        <dbReference type="ChEBI" id="CHEBI:29105"/>
    </cofactor>
    <text evidence="17">Binds 1 zinc ion per subunit.</text>
</comment>
<dbReference type="EMBL" id="JALN02000001">
    <property type="protein sequence ID" value="KDF00460.1"/>
    <property type="molecule type" value="Genomic_DNA"/>
</dbReference>
<evidence type="ECO:0000256" key="18">
    <source>
        <dbReference type="SAM" id="MobiDB-lite"/>
    </source>
</evidence>